<gene>
    <name evidence="2" type="ORF">ACFSM5_02290</name>
</gene>
<dbReference type="PANTHER" id="PTHR43664:SF1">
    <property type="entry name" value="BETA-METHYLMALYL-COA DEHYDRATASE"/>
    <property type="match status" value="1"/>
</dbReference>
<feature type="domain" description="MaoC-like" evidence="1">
    <location>
        <begin position="16"/>
        <end position="112"/>
    </location>
</feature>
<dbReference type="InterPro" id="IPR052342">
    <property type="entry name" value="MCH/BMMD"/>
</dbReference>
<proteinExistence type="predicted"/>
<dbReference type="SUPFAM" id="SSF54637">
    <property type="entry name" value="Thioesterase/thiol ester dehydrase-isomerase"/>
    <property type="match status" value="1"/>
</dbReference>
<keyword evidence="3" id="KW-1185">Reference proteome</keyword>
<evidence type="ECO:0000259" key="1">
    <source>
        <dbReference type="Pfam" id="PF01575"/>
    </source>
</evidence>
<dbReference type="PANTHER" id="PTHR43664">
    <property type="entry name" value="MONOAMINE OXIDASE-RELATED"/>
    <property type="match status" value="1"/>
</dbReference>
<protein>
    <submittedName>
        <fullName evidence="2">MaoC/PaaZ C-terminal domain-containing protein</fullName>
    </submittedName>
</protein>
<accession>A0ABW5DML3</accession>
<dbReference type="Gene3D" id="3.10.129.10">
    <property type="entry name" value="Hotdog Thioesterase"/>
    <property type="match status" value="1"/>
</dbReference>
<reference evidence="3" key="1">
    <citation type="journal article" date="2019" name="Int. J. Syst. Evol. Microbiol.">
        <title>The Global Catalogue of Microorganisms (GCM) 10K type strain sequencing project: providing services to taxonomists for standard genome sequencing and annotation.</title>
        <authorList>
            <consortium name="The Broad Institute Genomics Platform"/>
            <consortium name="The Broad Institute Genome Sequencing Center for Infectious Disease"/>
            <person name="Wu L."/>
            <person name="Ma J."/>
        </authorList>
    </citation>
    <scope>NUCLEOTIDE SEQUENCE [LARGE SCALE GENOMIC DNA]</scope>
    <source>
        <strain evidence="3">CGMCC 1.19062</strain>
    </source>
</reference>
<sequence length="156" mass="17197">MSAVRDPLYFEDLLIGQSFSTGIAHVTADSIKEFAATYDPQPMHLDEEAAKDTFFGQLVGSGWQALCLTMRLAAEADWLGGTPLIGAEVNDIRFKRPMLPGEELRVEAEIVDLLPPSKSGRSFAVMLLTTYGNDTVLLTQRWRILLPSRALALNTN</sequence>
<dbReference type="RefSeq" id="WP_379874615.1">
    <property type="nucleotide sequence ID" value="NZ_JBHUIP010000003.1"/>
</dbReference>
<evidence type="ECO:0000313" key="3">
    <source>
        <dbReference type="Proteomes" id="UP001597295"/>
    </source>
</evidence>
<dbReference type="InterPro" id="IPR002539">
    <property type="entry name" value="MaoC-like_dom"/>
</dbReference>
<evidence type="ECO:0000313" key="2">
    <source>
        <dbReference type="EMBL" id="MFD2261699.1"/>
    </source>
</evidence>
<comment type="caution">
    <text evidence="2">The sequence shown here is derived from an EMBL/GenBank/DDBJ whole genome shotgun (WGS) entry which is preliminary data.</text>
</comment>
<organism evidence="2 3">
    <name type="scientific">Lacibacterium aquatile</name>
    <dbReference type="NCBI Taxonomy" id="1168082"/>
    <lineage>
        <taxon>Bacteria</taxon>
        <taxon>Pseudomonadati</taxon>
        <taxon>Pseudomonadota</taxon>
        <taxon>Alphaproteobacteria</taxon>
        <taxon>Rhodospirillales</taxon>
        <taxon>Rhodospirillaceae</taxon>
    </lineage>
</organism>
<name>A0ABW5DML3_9PROT</name>
<dbReference type="Proteomes" id="UP001597295">
    <property type="component" value="Unassembled WGS sequence"/>
</dbReference>
<dbReference type="InterPro" id="IPR029069">
    <property type="entry name" value="HotDog_dom_sf"/>
</dbReference>
<dbReference type="EMBL" id="JBHUIP010000003">
    <property type="protein sequence ID" value="MFD2261699.1"/>
    <property type="molecule type" value="Genomic_DNA"/>
</dbReference>
<dbReference type="Pfam" id="PF01575">
    <property type="entry name" value="MaoC_dehydratas"/>
    <property type="match status" value="1"/>
</dbReference>